<feature type="compositionally biased region" description="Basic and acidic residues" evidence="1">
    <location>
        <begin position="406"/>
        <end position="417"/>
    </location>
</feature>
<feature type="compositionally biased region" description="Low complexity" evidence="1">
    <location>
        <begin position="307"/>
        <end position="334"/>
    </location>
</feature>
<name>A0ABU4YNE5_9HYPH</name>
<dbReference type="Pfam" id="PF01476">
    <property type="entry name" value="LysM"/>
    <property type="match status" value="1"/>
</dbReference>
<dbReference type="SUPFAM" id="SSF54106">
    <property type="entry name" value="LysM domain"/>
    <property type="match status" value="1"/>
</dbReference>
<dbReference type="InterPro" id="IPR052196">
    <property type="entry name" value="Bact_Kbp"/>
</dbReference>
<feature type="compositionally biased region" description="Low complexity" evidence="1">
    <location>
        <begin position="135"/>
        <end position="175"/>
    </location>
</feature>
<dbReference type="InterPro" id="IPR018392">
    <property type="entry name" value="LysM"/>
</dbReference>
<dbReference type="Proteomes" id="UP001280156">
    <property type="component" value="Unassembled WGS sequence"/>
</dbReference>
<proteinExistence type="predicted"/>
<dbReference type="PROSITE" id="PS51782">
    <property type="entry name" value="LYSM"/>
    <property type="match status" value="1"/>
</dbReference>
<dbReference type="Gene3D" id="3.10.350.10">
    <property type="entry name" value="LysM domain"/>
    <property type="match status" value="1"/>
</dbReference>
<evidence type="ECO:0000313" key="3">
    <source>
        <dbReference type="EMBL" id="MDX8488181.1"/>
    </source>
</evidence>
<dbReference type="CDD" id="cd00118">
    <property type="entry name" value="LysM"/>
    <property type="match status" value="1"/>
</dbReference>
<feature type="region of interest" description="Disordered" evidence="1">
    <location>
        <begin position="134"/>
        <end position="175"/>
    </location>
</feature>
<evidence type="ECO:0000256" key="1">
    <source>
        <dbReference type="SAM" id="MobiDB-lite"/>
    </source>
</evidence>
<accession>A0ABU4YNE5</accession>
<dbReference type="InterPro" id="IPR013783">
    <property type="entry name" value="Ig-like_fold"/>
</dbReference>
<comment type="caution">
    <text evidence="3">The sequence shown here is derived from an EMBL/GenBank/DDBJ whole genome shotgun (WGS) entry which is preliminary data.</text>
</comment>
<dbReference type="RefSeq" id="WP_320295014.1">
    <property type="nucleotide sequence ID" value="NZ_JAVIIU010000003.1"/>
</dbReference>
<dbReference type="PANTHER" id="PTHR34700:SF4">
    <property type="entry name" value="PHAGE-LIKE ELEMENT PBSX PROTEIN XKDP"/>
    <property type="match status" value="1"/>
</dbReference>
<sequence>MASADNAAAPAAQAPAAAAGPTLPTFDVVRVESNGSLVVAGSAAPNAKVEILNGGTVLGSTDSGPDGAFAIVLDNPLKPGDYTITLRQTVGGTAVASAQTAVVSVPQSPTGQVLAMVEEPGKASQLITVPEAETKPAAPAATDQAAAPAKQAPATPAPAASSSDTAPAATAPAATDQASAPAAAAAEPKIAVEAVEIDGSKIFVAGTADPGRKVRAYADAILLGDAKTSPDGHFLIEATRDIPVGNYTIHVDGLDDDGVKVVARAAVPFEREPGESIAAVAPTETKTGEAKPAETKLAQVQGAGSQAAEAKPATAAEAPAAAATGEAPAKVAEATPSTDVPETVAPKLEHADGAAVIIRRNDTLWRISRRVYGHGVRYSTIYLANQDQIRNPDRIWPGQVFKVPSKSKEGEDADMKAMGEQMTAAPAKTE</sequence>
<dbReference type="SMART" id="SM00257">
    <property type="entry name" value="LysM"/>
    <property type="match status" value="1"/>
</dbReference>
<feature type="region of interest" description="Disordered" evidence="1">
    <location>
        <begin position="405"/>
        <end position="430"/>
    </location>
</feature>
<organism evidence="3 4">
    <name type="scientific">Mesorhizobium humile</name>
    <dbReference type="NCBI Taxonomy" id="3072313"/>
    <lineage>
        <taxon>Bacteria</taxon>
        <taxon>Pseudomonadati</taxon>
        <taxon>Pseudomonadota</taxon>
        <taxon>Alphaproteobacteria</taxon>
        <taxon>Hyphomicrobiales</taxon>
        <taxon>Phyllobacteriaceae</taxon>
        <taxon>Mesorhizobium</taxon>
    </lineage>
</organism>
<protein>
    <submittedName>
        <fullName evidence="3">LysM peptidoglycan-binding domain-containing protein</fullName>
    </submittedName>
</protein>
<dbReference type="InterPro" id="IPR036779">
    <property type="entry name" value="LysM_dom_sf"/>
</dbReference>
<feature type="region of interest" description="Disordered" evidence="1">
    <location>
        <begin position="300"/>
        <end position="340"/>
    </location>
</feature>
<keyword evidence="4" id="KW-1185">Reference proteome</keyword>
<gene>
    <name evidence="3" type="ORF">RFM52_23665</name>
</gene>
<dbReference type="Gene3D" id="2.60.40.10">
    <property type="entry name" value="Immunoglobulins"/>
    <property type="match status" value="1"/>
</dbReference>
<feature type="domain" description="LysM" evidence="2">
    <location>
        <begin position="354"/>
        <end position="403"/>
    </location>
</feature>
<dbReference type="EMBL" id="JAVIIV010000017">
    <property type="protein sequence ID" value="MDX8488181.1"/>
    <property type="molecule type" value="Genomic_DNA"/>
</dbReference>
<reference evidence="3 4" key="1">
    <citation type="submission" date="2023-08" db="EMBL/GenBank/DDBJ databases">
        <title>Implementing the SeqCode for naming new Mesorhizobium species isolated from Vachellia karroo root nodules.</title>
        <authorList>
            <person name="Van Lill M."/>
        </authorList>
    </citation>
    <scope>NUCLEOTIDE SEQUENCE [LARGE SCALE GENOMIC DNA]</scope>
    <source>
        <strain evidence="3 4">VK2B</strain>
    </source>
</reference>
<dbReference type="PANTHER" id="PTHR34700">
    <property type="entry name" value="POTASSIUM BINDING PROTEIN KBP"/>
    <property type="match status" value="1"/>
</dbReference>
<evidence type="ECO:0000313" key="4">
    <source>
        <dbReference type="Proteomes" id="UP001280156"/>
    </source>
</evidence>
<evidence type="ECO:0000259" key="2">
    <source>
        <dbReference type="PROSITE" id="PS51782"/>
    </source>
</evidence>